<dbReference type="HAMAP" id="MF_01337_B">
    <property type="entry name" value="Ribosomal_uL18_B"/>
    <property type="match status" value="1"/>
</dbReference>
<comment type="similarity">
    <text evidence="1 7">Belongs to the universal ribosomal protein uL18 family.</text>
</comment>
<evidence type="ECO:0000256" key="5">
    <source>
        <dbReference type="ARBA" id="ARBA00023274"/>
    </source>
</evidence>
<keyword evidence="5 7" id="KW-0687">Ribonucleoprotein</keyword>
<name>B6G0D7_PEPHT</name>
<sequence length="125" mass="13857">MNEVIKKADKNAKRVQRHKRVRKNLAGTAARPRLCVFRSANNIYAQIIDDVQRVTLTAASSLEKEVKEAVGHTGNKEAARKVGELVAKKAIEKGITEVVFDRGGYIYHGRIKELADGAREAGLKF</sequence>
<evidence type="ECO:0000256" key="2">
    <source>
        <dbReference type="ARBA" id="ARBA00022730"/>
    </source>
</evidence>
<dbReference type="InterPro" id="IPR004389">
    <property type="entry name" value="Ribosomal_uL18_bac-type"/>
</dbReference>
<comment type="subunit">
    <text evidence="7">Part of the 50S ribosomal subunit; part of the 5S rRNA/L5/L18/L25 subcomplex. Contacts the 5S and 23S rRNAs.</text>
</comment>
<evidence type="ECO:0000313" key="9">
    <source>
        <dbReference type="Proteomes" id="UP000003178"/>
    </source>
</evidence>
<dbReference type="GO" id="GO:0003735">
    <property type="term" value="F:structural constituent of ribosome"/>
    <property type="evidence" value="ECO:0007669"/>
    <property type="project" value="InterPro"/>
</dbReference>
<evidence type="ECO:0000256" key="6">
    <source>
        <dbReference type="ARBA" id="ARBA00035197"/>
    </source>
</evidence>
<dbReference type="InterPro" id="IPR057268">
    <property type="entry name" value="Ribosomal_L18"/>
</dbReference>
<reference evidence="8 9" key="1">
    <citation type="submission" date="2008-09" db="EMBL/GenBank/DDBJ databases">
        <authorList>
            <person name="Fulton L."/>
            <person name="Clifton S."/>
            <person name="Fulton B."/>
            <person name="Xu J."/>
            <person name="Minx P."/>
            <person name="Pepin K.H."/>
            <person name="Johnson M."/>
            <person name="Thiruvilangam P."/>
            <person name="Bhonagiri V."/>
            <person name="Nash W.E."/>
            <person name="Mardis E.R."/>
            <person name="Wilson R.K."/>
        </authorList>
    </citation>
    <scope>NUCLEOTIDE SEQUENCE [LARGE SCALE GENOMIC DNA]</scope>
    <source>
        <strain evidence="8 9">DSM 13275</strain>
    </source>
</reference>
<dbReference type="AlphaFoldDB" id="B6G0D7"/>
<dbReference type="GO" id="GO:0008097">
    <property type="term" value="F:5S rRNA binding"/>
    <property type="evidence" value="ECO:0007669"/>
    <property type="project" value="TreeGrafter"/>
</dbReference>
<dbReference type="HOGENOM" id="CLU_098841_0_1_9"/>
<evidence type="ECO:0000256" key="3">
    <source>
        <dbReference type="ARBA" id="ARBA00022884"/>
    </source>
</evidence>
<dbReference type="PANTHER" id="PTHR12899">
    <property type="entry name" value="39S RIBOSOMAL PROTEIN L18, MITOCHONDRIAL"/>
    <property type="match status" value="1"/>
</dbReference>
<dbReference type="GO" id="GO:0006412">
    <property type="term" value="P:translation"/>
    <property type="evidence" value="ECO:0007669"/>
    <property type="project" value="UniProtKB-UniRule"/>
</dbReference>
<dbReference type="Gene3D" id="3.30.420.100">
    <property type="match status" value="1"/>
</dbReference>
<dbReference type="STRING" id="500633.CLOHIR_01593"/>
<evidence type="ECO:0000313" key="8">
    <source>
        <dbReference type="EMBL" id="EEA84747.1"/>
    </source>
</evidence>
<proteinExistence type="inferred from homology"/>
<comment type="function">
    <text evidence="7">This is one of the proteins that bind and probably mediate the attachment of the 5S RNA into the large ribosomal subunit, where it forms part of the central protuberance.</text>
</comment>
<dbReference type="GO" id="GO:0022625">
    <property type="term" value="C:cytosolic large ribosomal subunit"/>
    <property type="evidence" value="ECO:0007669"/>
    <property type="project" value="TreeGrafter"/>
</dbReference>
<dbReference type="eggNOG" id="COG0256">
    <property type="taxonomic scope" value="Bacteria"/>
</dbReference>
<accession>B6G0D7</accession>
<dbReference type="EMBL" id="ABWP01000065">
    <property type="protein sequence ID" value="EEA84747.1"/>
    <property type="molecule type" value="Genomic_DNA"/>
</dbReference>
<dbReference type="FunFam" id="3.30.420.100:FF:000001">
    <property type="entry name" value="50S ribosomal protein L18"/>
    <property type="match status" value="1"/>
</dbReference>
<dbReference type="SUPFAM" id="SSF53137">
    <property type="entry name" value="Translational machinery components"/>
    <property type="match status" value="1"/>
</dbReference>
<protein>
    <recommendedName>
        <fullName evidence="6 7">Large ribosomal subunit protein uL18</fullName>
    </recommendedName>
</protein>
<dbReference type="Proteomes" id="UP000003178">
    <property type="component" value="Unassembled WGS sequence"/>
</dbReference>
<evidence type="ECO:0000256" key="1">
    <source>
        <dbReference type="ARBA" id="ARBA00007116"/>
    </source>
</evidence>
<gene>
    <name evidence="7 8" type="primary">rplR</name>
    <name evidence="8" type="ORF">CLOHIR_01593</name>
</gene>
<reference evidence="8 9" key="2">
    <citation type="submission" date="2008-10" db="EMBL/GenBank/DDBJ databases">
        <title>Draft genome sequence of Clostridium hiranonis (DSM 13275).</title>
        <authorList>
            <person name="Sudarsanam P."/>
            <person name="Ley R."/>
            <person name="Guruge J."/>
            <person name="Turnbaugh P.J."/>
            <person name="Mahowald M."/>
            <person name="Liep D."/>
            <person name="Gordon J."/>
        </authorList>
    </citation>
    <scope>NUCLEOTIDE SEQUENCE [LARGE SCALE GENOMIC DNA]</scope>
    <source>
        <strain evidence="8 9">DSM 13275</strain>
    </source>
</reference>
<comment type="caution">
    <text evidence="8">The sequence shown here is derived from an EMBL/GenBank/DDBJ whole genome shotgun (WGS) entry which is preliminary data.</text>
</comment>
<organism evidence="8 9">
    <name type="scientific">Peptacetobacter hiranonis (strain DSM 13275 / JCM 10541 / KCTC 15199 / TO-931)</name>
    <name type="common">Clostridium hiranonis</name>
    <dbReference type="NCBI Taxonomy" id="500633"/>
    <lineage>
        <taxon>Bacteria</taxon>
        <taxon>Bacillati</taxon>
        <taxon>Bacillota</taxon>
        <taxon>Clostridia</taxon>
        <taxon>Peptostreptococcales</taxon>
        <taxon>Peptostreptococcaceae</taxon>
        <taxon>Peptacetobacter</taxon>
    </lineage>
</organism>
<dbReference type="InterPro" id="IPR005484">
    <property type="entry name" value="Ribosomal_uL18_bac/plant/anim"/>
</dbReference>
<evidence type="ECO:0000256" key="4">
    <source>
        <dbReference type="ARBA" id="ARBA00022980"/>
    </source>
</evidence>
<keyword evidence="4 7" id="KW-0689">Ribosomal protein</keyword>
<keyword evidence="9" id="KW-1185">Reference proteome</keyword>
<keyword evidence="2 7" id="KW-0699">rRNA-binding</keyword>
<dbReference type="PANTHER" id="PTHR12899:SF3">
    <property type="entry name" value="LARGE RIBOSOMAL SUBUNIT PROTEIN UL18M"/>
    <property type="match status" value="1"/>
</dbReference>
<keyword evidence="3 7" id="KW-0694">RNA-binding</keyword>
<dbReference type="Pfam" id="PF00861">
    <property type="entry name" value="Ribosomal_L18p"/>
    <property type="match status" value="1"/>
</dbReference>
<evidence type="ECO:0000256" key="7">
    <source>
        <dbReference type="HAMAP-Rule" id="MF_01337"/>
    </source>
</evidence>
<dbReference type="CDD" id="cd00432">
    <property type="entry name" value="Ribosomal_L18_L5e"/>
    <property type="match status" value="1"/>
</dbReference>
<dbReference type="NCBIfam" id="TIGR00060">
    <property type="entry name" value="L18_bact"/>
    <property type="match status" value="1"/>
</dbReference>